<reference evidence="1 2" key="1">
    <citation type="submission" date="2019-06" db="EMBL/GenBank/DDBJ databases">
        <title>Description of Kitasatospora acidophila sp. nov. isolated from pine grove soil, and reclassification of Streptomyces novaecaesareae to Kitasatospora novaeceasareae comb. nov.</title>
        <authorList>
            <person name="Kim M.J."/>
        </authorList>
    </citation>
    <scope>NUCLEOTIDE SEQUENCE [LARGE SCALE GENOMIC DNA]</scope>
    <source>
        <strain evidence="1 2">MMS16-CNU292</strain>
    </source>
</reference>
<proteinExistence type="predicted"/>
<comment type="caution">
    <text evidence="1">The sequence shown here is derived from an EMBL/GenBank/DDBJ whole genome shotgun (WGS) entry which is preliminary data.</text>
</comment>
<evidence type="ECO:0000313" key="1">
    <source>
        <dbReference type="EMBL" id="TQF04771.1"/>
    </source>
</evidence>
<dbReference type="Proteomes" id="UP000319103">
    <property type="component" value="Unassembled WGS sequence"/>
</dbReference>
<keyword evidence="2" id="KW-1185">Reference proteome</keyword>
<dbReference type="AlphaFoldDB" id="A0A540W6W8"/>
<organism evidence="1 2">
    <name type="scientific">Kitasatospora acidiphila</name>
    <dbReference type="NCBI Taxonomy" id="2567942"/>
    <lineage>
        <taxon>Bacteria</taxon>
        <taxon>Bacillati</taxon>
        <taxon>Actinomycetota</taxon>
        <taxon>Actinomycetes</taxon>
        <taxon>Kitasatosporales</taxon>
        <taxon>Streptomycetaceae</taxon>
        <taxon>Kitasatospora</taxon>
    </lineage>
</organism>
<evidence type="ECO:0000313" key="2">
    <source>
        <dbReference type="Proteomes" id="UP000319103"/>
    </source>
</evidence>
<gene>
    <name evidence="1" type="ORF">E6W39_24260</name>
</gene>
<dbReference type="RefSeq" id="WP_141635326.1">
    <property type="nucleotide sequence ID" value="NZ_VIGB01000003.1"/>
</dbReference>
<dbReference type="EMBL" id="VIGB01000003">
    <property type="protein sequence ID" value="TQF04771.1"/>
    <property type="molecule type" value="Genomic_DNA"/>
</dbReference>
<dbReference type="OrthoDB" id="1551260at2"/>
<sequence>MDATDRHPSTQAIAKHFAHAHLPEPFQAVSKPCHDLAEDMIHRLPDGPELTAGLRKLLEAKDCFVRAAVG</sequence>
<protein>
    <submittedName>
        <fullName evidence="1">Uncharacterized protein</fullName>
    </submittedName>
</protein>
<accession>A0A540W6W8</accession>
<name>A0A540W6W8_9ACTN</name>